<gene>
    <name evidence="2" type="ORF">C7M84_019496</name>
</gene>
<name>A0A3R7PFD5_PENVA</name>
<dbReference type="Proteomes" id="UP000283509">
    <property type="component" value="Unassembled WGS sequence"/>
</dbReference>
<feature type="region of interest" description="Disordered" evidence="1">
    <location>
        <begin position="286"/>
        <end position="316"/>
    </location>
</feature>
<reference evidence="2 3" key="2">
    <citation type="submission" date="2019-01" db="EMBL/GenBank/DDBJ databases">
        <title>The decoding of complex shrimp genome reveals the adaptation for benthos swimmer, frequently molting mechanism and breeding impact on genome.</title>
        <authorList>
            <person name="Sun Y."/>
            <person name="Gao Y."/>
            <person name="Yu Y."/>
        </authorList>
    </citation>
    <scope>NUCLEOTIDE SEQUENCE [LARGE SCALE GENOMIC DNA]</scope>
    <source>
        <tissue evidence="2">Muscle</tissue>
    </source>
</reference>
<accession>A0A3R7PFD5</accession>
<organism evidence="2 3">
    <name type="scientific">Penaeus vannamei</name>
    <name type="common">Whiteleg shrimp</name>
    <name type="synonym">Litopenaeus vannamei</name>
    <dbReference type="NCBI Taxonomy" id="6689"/>
    <lineage>
        <taxon>Eukaryota</taxon>
        <taxon>Metazoa</taxon>
        <taxon>Ecdysozoa</taxon>
        <taxon>Arthropoda</taxon>
        <taxon>Crustacea</taxon>
        <taxon>Multicrustacea</taxon>
        <taxon>Malacostraca</taxon>
        <taxon>Eumalacostraca</taxon>
        <taxon>Eucarida</taxon>
        <taxon>Decapoda</taxon>
        <taxon>Dendrobranchiata</taxon>
        <taxon>Penaeoidea</taxon>
        <taxon>Penaeidae</taxon>
        <taxon>Penaeus</taxon>
    </lineage>
</organism>
<sequence>MALHYYIYLLPLLHPYQYYLTILPISLHLTHSSTLYLHTPSHPLHSLLALAHSSLISIPHPHLLLTLYLSPHSYHPPLLSLFSRSLVVALLLLSHLRSLRSRSLLITLPHHLATLTLTHSSAHYSSPSPLLSRTRYHPTSLLHPLPHRYLIPLPTYLLTSLTPCSTHSPHSLLLHTSHTQPTPSVSLTHALTSLLTPLTSPTSSLITYYSPHTHYLPHLAHYHRLTHSHYTHYHTYTLYAHSTSTPHSTSSLARVVMYASLSPRLPRFTRYTHTLTTPHLTTPLTFPPTHHPFTHARRDSSLTRLTPPPPSHPHASSLLRPLAHVHLKLTAHQYLYNPPLTHPHTPYLTLPTTPSPHHPHSLHFVLPTLYPHLTTSRHSTRAAQLLLSRRSSHSLLITPTLHSPLSFHIHPTPLSPPNPHIHMHTYLIHYTHTSLPTHLTLATIPPLTILPTSPHYSSSIHLILISHHHPNCVCTLSTHLVILLHLPIPPYHYPIHSPPPSLTYPSGLTHLYPPHSILLSHHPPHPSHLTSHLTLHSRHAVVVVHLYPTTISTYLTYALSTYSHFLPFSHSTTLLSLHHTSFPHPSTSPPLHTSTHLITPLTLTHSTHTHITSQPLTIYLYFYHSFSL</sequence>
<protein>
    <submittedName>
        <fullName evidence="2">Uncharacterized protein</fullName>
    </submittedName>
</protein>
<evidence type="ECO:0000313" key="2">
    <source>
        <dbReference type="EMBL" id="ROT85239.1"/>
    </source>
</evidence>
<dbReference type="EMBL" id="QCYY01000357">
    <property type="protein sequence ID" value="ROT85239.1"/>
    <property type="molecule type" value="Genomic_DNA"/>
</dbReference>
<evidence type="ECO:0000313" key="3">
    <source>
        <dbReference type="Proteomes" id="UP000283509"/>
    </source>
</evidence>
<dbReference type="AlphaFoldDB" id="A0A3R7PFD5"/>
<evidence type="ECO:0000256" key="1">
    <source>
        <dbReference type="SAM" id="MobiDB-lite"/>
    </source>
</evidence>
<keyword evidence="3" id="KW-1185">Reference proteome</keyword>
<comment type="caution">
    <text evidence="2">The sequence shown here is derived from an EMBL/GenBank/DDBJ whole genome shotgun (WGS) entry which is preliminary data.</text>
</comment>
<proteinExistence type="predicted"/>
<reference evidence="2 3" key="1">
    <citation type="submission" date="2018-04" db="EMBL/GenBank/DDBJ databases">
        <authorList>
            <person name="Zhang X."/>
            <person name="Yuan J."/>
            <person name="Li F."/>
            <person name="Xiang J."/>
        </authorList>
    </citation>
    <scope>NUCLEOTIDE SEQUENCE [LARGE SCALE GENOMIC DNA]</scope>
    <source>
        <tissue evidence="2">Muscle</tissue>
    </source>
</reference>